<evidence type="ECO:0008006" key="4">
    <source>
        <dbReference type="Google" id="ProtNLM"/>
    </source>
</evidence>
<dbReference type="EMBL" id="JMIX01000003">
    <property type="protein sequence ID" value="KEO98762.1"/>
    <property type="molecule type" value="Genomic_DNA"/>
</dbReference>
<dbReference type="RefSeq" id="WP_051697592.1">
    <property type="nucleotide sequence ID" value="NZ_CP017057.1"/>
</dbReference>
<feature type="region of interest" description="Disordered" evidence="1">
    <location>
        <begin position="24"/>
        <end position="110"/>
    </location>
</feature>
<reference evidence="2 3" key="1">
    <citation type="submission" date="2014-04" db="EMBL/GenBank/DDBJ databases">
        <title>A comprehensive comparison of genomes of Erythrobacter spp. Strains.</title>
        <authorList>
            <person name="Zheng Q."/>
        </authorList>
    </citation>
    <scope>NUCLEOTIDE SEQUENCE [LARGE SCALE GENOMIC DNA]</scope>
    <source>
        <strain evidence="2 3">DSM 8509</strain>
    </source>
</reference>
<feature type="compositionally biased region" description="Pro residues" evidence="1">
    <location>
        <begin position="50"/>
        <end position="60"/>
    </location>
</feature>
<evidence type="ECO:0000313" key="2">
    <source>
        <dbReference type="EMBL" id="KEO98762.1"/>
    </source>
</evidence>
<organism evidence="2 3">
    <name type="scientific">Erythrobacter litoralis</name>
    <dbReference type="NCBI Taxonomy" id="39960"/>
    <lineage>
        <taxon>Bacteria</taxon>
        <taxon>Pseudomonadati</taxon>
        <taxon>Pseudomonadota</taxon>
        <taxon>Alphaproteobacteria</taxon>
        <taxon>Sphingomonadales</taxon>
        <taxon>Erythrobacteraceae</taxon>
        <taxon>Erythrobacter/Porphyrobacter group</taxon>
        <taxon>Erythrobacter</taxon>
    </lineage>
</organism>
<protein>
    <recommendedName>
        <fullName evidence="4">Antifreeze glycopeptide polyprotein</fullName>
    </recommendedName>
</protein>
<sequence>MRITRGAAGAAAFALAGALGGALLGGGLAGSLGAQDRPESLLPPGFDDPAPSPSPAPAPTGPSTAAPRPAPAPPAAPQTAPRLAEPDGDAEPVRLPDELPPVPSMSPDQLAGLPTLAELEELSPDELDELLGLKPKFDIPPAARRSLAEVGVIAPSEGGFRTASMARQPAALVRAMLAGTRTPLVSRWGHILMRRALASRLAAPEGMDPVEFAALRAGVLNRMGEHMAARAIAQDVDTTNWDASLTNEALAAYVALTDFTGACPAIRLQGSAREDAQWVLWQAICNAYAGEAALAASQLDRALNQGIAPRIDVLLARRYAGAAGRGRRAVEIEWDEVEDLNPWRFGLATALGEPVPERLLAEASPFYALAGAPAPQLSPAERLGYASQAAAAGVFSADAMVNLLSQVYADTAIGGEPAARAGALREAYVAPAPEDRIAAMRRLWGDGDVPDYGALVATAYAAARVPASGALADAAGDLIASMLTAGLDRDAAAWRDAVAEGSVGWALVALADPDGGAASESAVDAFVDEYESAAPRKAAFLVAGLAGLGRIDEGERDSFAARLDVDLSRQSRWTRTIARAADFDNAALVAMLAGLGMQGADWSQMTPLHLYHIVASLNRVGLEAEARMIAAEAVARG</sequence>
<proteinExistence type="predicted"/>
<keyword evidence="3" id="KW-1185">Reference proteome</keyword>
<dbReference type="OrthoDB" id="7388088at2"/>
<dbReference type="KEGG" id="elq:Ga0102493_112749"/>
<dbReference type="PATRIC" id="fig|39960.10.peg.1844"/>
<evidence type="ECO:0000313" key="3">
    <source>
        <dbReference type="Proteomes" id="UP000027866"/>
    </source>
</evidence>
<name>A0A074NLW4_9SPHN</name>
<comment type="caution">
    <text evidence="2">The sequence shown here is derived from an EMBL/GenBank/DDBJ whole genome shotgun (WGS) entry which is preliminary data.</text>
</comment>
<dbReference type="AlphaFoldDB" id="A0A074NLW4"/>
<dbReference type="Proteomes" id="UP000027866">
    <property type="component" value="Unassembled WGS sequence"/>
</dbReference>
<accession>A0A074NLW4</accession>
<gene>
    <name evidence="2" type="ORF">EH32_06550</name>
</gene>
<evidence type="ECO:0000256" key="1">
    <source>
        <dbReference type="SAM" id="MobiDB-lite"/>
    </source>
</evidence>